<dbReference type="SUPFAM" id="SSF82199">
    <property type="entry name" value="SET domain"/>
    <property type="match status" value="1"/>
</dbReference>
<dbReference type="Gene3D" id="2.170.270.10">
    <property type="entry name" value="SET domain"/>
    <property type="match status" value="1"/>
</dbReference>
<keyword evidence="4 6" id="KW-0408">Iron</keyword>
<dbReference type="InterPro" id="IPR001214">
    <property type="entry name" value="SET_dom"/>
</dbReference>
<dbReference type="PANTHER" id="PTHR12197">
    <property type="entry name" value="HISTONE-LYSINE N-METHYLTRANSFERASE SMYD"/>
    <property type="match status" value="1"/>
</dbReference>
<dbReference type="Pfam" id="PF00856">
    <property type="entry name" value="SET"/>
    <property type="match status" value="1"/>
</dbReference>
<dbReference type="GO" id="GO:0009055">
    <property type="term" value="F:electron transfer activity"/>
    <property type="evidence" value="ECO:0007669"/>
    <property type="project" value="InterPro"/>
</dbReference>
<proteinExistence type="predicted"/>
<dbReference type="AlphaFoldDB" id="Q5B0D2"/>
<evidence type="ECO:0000256" key="1">
    <source>
        <dbReference type="ARBA" id="ARBA00022723"/>
    </source>
</evidence>
<reference evidence="11" key="2">
    <citation type="journal article" date="2009" name="Fungal Genet. Biol.">
        <title>The 2008 update of the Aspergillus nidulans genome annotation: a community effort.</title>
        <authorList>
            <person name="Wortman J.R."/>
            <person name="Gilsenan J.M."/>
            <person name="Joardar V."/>
            <person name="Deegan J."/>
            <person name="Clutterbuck J."/>
            <person name="Andersen M.R."/>
            <person name="Archer D."/>
            <person name="Bencina M."/>
            <person name="Braus G."/>
            <person name="Coutinho P."/>
            <person name="von Dohren H."/>
            <person name="Doonan J."/>
            <person name="Driessen A.J."/>
            <person name="Durek P."/>
            <person name="Espeso E."/>
            <person name="Fekete E."/>
            <person name="Flipphi M."/>
            <person name="Estrada C.G."/>
            <person name="Geysens S."/>
            <person name="Goldman G."/>
            <person name="de Groot P.W."/>
            <person name="Hansen K."/>
            <person name="Harris S.D."/>
            <person name="Heinekamp T."/>
            <person name="Helmstaedt K."/>
            <person name="Henrissat B."/>
            <person name="Hofmann G."/>
            <person name="Homan T."/>
            <person name="Horio T."/>
            <person name="Horiuchi H."/>
            <person name="James S."/>
            <person name="Jones M."/>
            <person name="Karaffa L."/>
            <person name="Karanyi Z."/>
            <person name="Kato M."/>
            <person name="Keller N."/>
            <person name="Kelly D.E."/>
            <person name="Kiel J.A."/>
            <person name="Kim J.M."/>
            <person name="van der Klei I.J."/>
            <person name="Klis F.M."/>
            <person name="Kovalchuk A."/>
            <person name="Krasevec N."/>
            <person name="Kubicek C.P."/>
            <person name="Liu B."/>
            <person name="Maccabe A."/>
            <person name="Meyer V."/>
            <person name="Mirabito P."/>
            <person name="Miskei M."/>
            <person name="Mos M."/>
            <person name="Mullins J."/>
            <person name="Nelson D.R."/>
            <person name="Nielsen J."/>
            <person name="Oakley B.R."/>
            <person name="Osmani S.A."/>
            <person name="Pakula T."/>
            <person name="Paszewski A."/>
            <person name="Paulsen I."/>
            <person name="Pilsyk S."/>
            <person name="Pocsi I."/>
            <person name="Punt P.J."/>
            <person name="Ram A.F."/>
            <person name="Ren Q."/>
            <person name="Robellet X."/>
            <person name="Robson G."/>
            <person name="Seiboth B."/>
            <person name="van Solingen P."/>
            <person name="Specht T."/>
            <person name="Sun J."/>
            <person name="Taheri-Talesh N."/>
            <person name="Takeshita N."/>
            <person name="Ussery D."/>
            <person name="vanKuyk P.A."/>
            <person name="Visser H."/>
            <person name="van de Vondervoort P.J."/>
            <person name="de Vries R.P."/>
            <person name="Walton J."/>
            <person name="Xiang X."/>
            <person name="Xiong Y."/>
            <person name="Zeng A.P."/>
            <person name="Brandt B.W."/>
            <person name="Cornell M.J."/>
            <person name="van den Hondel C.A."/>
            <person name="Visser J."/>
            <person name="Oliver S.G."/>
            <person name="Turner G."/>
        </authorList>
    </citation>
    <scope>GENOME REANNOTATION</scope>
    <source>
        <strain evidence="11">FGSC A4 / ATCC 38163 / CBS 112.46 / NRRL 194 / M139</strain>
    </source>
</reference>
<feature type="domain" description="SET" evidence="7">
    <location>
        <begin position="8"/>
        <end position="255"/>
    </location>
</feature>
<dbReference type="InterPro" id="IPR050869">
    <property type="entry name" value="H3K4_H4K5_MeTrfase"/>
</dbReference>
<keyword evidence="2 5" id="KW-0863">Zinc-finger</keyword>
<dbReference type="VEuPathDB" id="FungiDB:AN5998"/>
<dbReference type="GO" id="GO:0008270">
    <property type="term" value="F:zinc ion binding"/>
    <property type="evidence" value="ECO:0007669"/>
    <property type="project" value="UniProtKB-KW"/>
</dbReference>
<sequence>MSNSTPLPSVKTKATPGPASNGLGRGLFAYTDIRTCDDILHIQDPFVAVLKTERLQDTCSGCFGKRHFDSYSGQEVSLKACTGCHVVKYCDKSCQSKDWKLTHSRECVIFRNLKPKVLPVNARALLRMVLRTEARKNAYTEEELVLFQTLETHIDDILNRNAPQAERIALTSRAVKEYSKTDMEEEKIVAYHARLDLNSFNLTNDDDIGIYLHPYAALINHSCDYNAVVGFDGSEIFVKAIRPIATGEQIFISYIDTTYPTRIRQKELQERYFFTCNCAKCLCAKDPEPTGEAGAAAREAYALLEESRASSCVTDEQKLVDVTKSLLSHDLPKTKQPFISILDEKIVSDISTGKFDQAFFNSALRVTRIDPQVYPYEAHPLRASHALTLAKLALYSYQSSCQLSSYEKNSLGVEGPQKKSQLHFGLLAWALFSDLVAKEGEYCTVPGFKERVRNGFAEVEKWLMSQGIDPGRMEKEIKRERRKLAMLVDKLHMLPVR</sequence>
<dbReference type="EMBL" id="BN001301">
    <property type="protein sequence ID" value="CBF70391.1"/>
    <property type="molecule type" value="Genomic_DNA"/>
</dbReference>
<evidence type="ECO:0000256" key="3">
    <source>
        <dbReference type="ARBA" id="ARBA00022833"/>
    </source>
</evidence>
<dbReference type="PANTHER" id="PTHR12197:SF251">
    <property type="entry name" value="EG:BACR7C10.4 PROTEIN"/>
    <property type="match status" value="1"/>
</dbReference>
<dbReference type="PROSITE" id="PS50280">
    <property type="entry name" value="SET"/>
    <property type="match status" value="1"/>
</dbReference>
<dbReference type="OrthoDB" id="5945798at2759"/>
<dbReference type="InterPro" id="IPR046341">
    <property type="entry name" value="SET_dom_sf"/>
</dbReference>
<name>Q5B0D2_EMENI</name>
<dbReference type="KEGG" id="ani:ANIA_05998"/>
<dbReference type="GO" id="GO:0005634">
    <property type="term" value="C:nucleus"/>
    <property type="evidence" value="ECO:0000318"/>
    <property type="project" value="GO_Central"/>
</dbReference>
<dbReference type="CDD" id="cd20071">
    <property type="entry name" value="SET_SMYD"/>
    <property type="match status" value="1"/>
</dbReference>
<dbReference type="Gene3D" id="1.10.220.160">
    <property type="match status" value="1"/>
</dbReference>
<dbReference type="OMA" id="HSCDYNS"/>
<keyword evidence="11" id="KW-1185">Reference proteome</keyword>
<dbReference type="Gene3D" id="6.10.140.2220">
    <property type="match status" value="1"/>
</dbReference>
<evidence type="ECO:0000259" key="9">
    <source>
        <dbReference type="PROSITE" id="PS51007"/>
    </source>
</evidence>
<evidence type="ECO:0000313" key="10">
    <source>
        <dbReference type="EMBL" id="CBF70391.1"/>
    </source>
</evidence>
<reference evidence="11" key="1">
    <citation type="journal article" date="2005" name="Nature">
        <title>Sequencing of Aspergillus nidulans and comparative analysis with A. fumigatus and A. oryzae.</title>
        <authorList>
            <person name="Galagan J.E."/>
            <person name="Calvo S.E."/>
            <person name="Cuomo C."/>
            <person name="Ma L.J."/>
            <person name="Wortman J.R."/>
            <person name="Batzoglou S."/>
            <person name="Lee S.I."/>
            <person name="Basturkmen M."/>
            <person name="Spevak C.C."/>
            <person name="Clutterbuck J."/>
            <person name="Kapitonov V."/>
            <person name="Jurka J."/>
            <person name="Scazzocchio C."/>
            <person name="Farman M."/>
            <person name="Butler J."/>
            <person name="Purcell S."/>
            <person name="Harris S."/>
            <person name="Braus G.H."/>
            <person name="Draht O."/>
            <person name="Busch S."/>
            <person name="D'Enfert C."/>
            <person name="Bouchier C."/>
            <person name="Goldman G.H."/>
            <person name="Bell-Pedersen D."/>
            <person name="Griffiths-Jones S."/>
            <person name="Doonan J.H."/>
            <person name="Yu J."/>
            <person name="Vienken K."/>
            <person name="Pain A."/>
            <person name="Freitag M."/>
            <person name="Selker E.U."/>
            <person name="Archer D.B."/>
            <person name="Penalva M.A."/>
            <person name="Oakley B.R."/>
            <person name="Momany M."/>
            <person name="Tanaka T."/>
            <person name="Kumagai T."/>
            <person name="Asai K."/>
            <person name="Machida M."/>
            <person name="Nierman W.C."/>
            <person name="Denning D.W."/>
            <person name="Caddick M."/>
            <person name="Hynes M."/>
            <person name="Paoletti M."/>
            <person name="Fischer R."/>
            <person name="Miller B."/>
            <person name="Dyer P."/>
            <person name="Sachs M.S."/>
            <person name="Osmani S.A."/>
            <person name="Birren B.W."/>
        </authorList>
    </citation>
    <scope>NUCLEOTIDE SEQUENCE [LARGE SCALE GENOMIC DNA]</scope>
    <source>
        <strain evidence="11">FGSC A4 / ATCC 38163 / CBS 112.46 / NRRL 194 / M139</strain>
    </source>
</reference>
<evidence type="ECO:0000256" key="6">
    <source>
        <dbReference type="PROSITE-ProRule" id="PRU00433"/>
    </source>
</evidence>
<keyword evidence="3" id="KW-0862">Zinc</keyword>
<evidence type="ECO:0000313" key="11">
    <source>
        <dbReference type="Proteomes" id="UP000000560"/>
    </source>
</evidence>
<feature type="domain" description="MYND-type" evidence="8">
    <location>
        <begin position="59"/>
        <end position="107"/>
    </location>
</feature>
<dbReference type="GeneID" id="2871041"/>
<dbReference type="InterPro" id="IPR009056">
    <property type="entry name" value="Cyt_c-like_dom"/>
</dbReference>
<organism evidence="10 11">
    <name type="scientific">Emericella nidulans (strain FGSC A4 / ATCC 38163 / CBS 112.46 / NRRL 194 / M139)</name>
    <name type="common">Aspergillus nidulans</name>
    <dbReference type="NCBI Taxonomy" id="227321"/>
    <lineage>
        <taxon>Eukaryota</taxon>
        <taxon>Fungi</taxon>
        <taxon>Dikarya</taxon>
        <taxon>Ascomycota</taxon>
        <taxon>Pezizomycotina</taxon>
        <taxon>Eurotiomycetes</taxon>
        <taxon>Eurotiomycetidae</taxon>
        <taxon>Eurotiales</taxon>
        <taxon>Aspergillaceae</taxon>
        <taxon>Aspergillus</taxon>
        <taxon>Aspergillus subgen. Nidulantes</taxon>
    </lineage>
</organism>
<accession>C8V348</accession>
<dbReference type="GO" id="GO:0020037">
    <property type="term" value="F:heme binding"/>
    <property type="evidence" value="ECO:0007669"/>
    <property type="project" value="InterPro"/>
</dbReference>
<dbReference type="InterPro" id="IPR002893">
    <property type="entry name" value="Znf_MYND"/>
</dbReference>
<dbReference type="eggNOG" id="KOG2084">
    <property type="taxonomic scope" value="Eukaryota"/>
</dbReference>
<dbReference type="Proteomes" id="UP000000560">
    <property type="component" value="Chromosome I"/>
</dbReference>
<keyword evidence="1 6" id="KW-0479">Metal-binding</keyword>
<accession>Q5B0D2</accession>
<dbReference type="HOGENOM" id="CLU_018406_5_2_1"/>
<evidence type="ECO:0000259" key="8">
    <source>
        <dbReference type="PROSITE" id="PS50865"/>
    </source>
</evidence>
<feature type="domain" description="Cytochrome c" evidence="9">
    <location>
        <begin position="68"/>
        <end position="196"/>
    </location>
</feature>
<dbReference type="InParanoid" id="Q5B0D2"/>
<evidence type="ECO:0000256" key="4">
    <source>
        <dbReference type="ARBA" id="ARBA00023004"/>
    </source>
</evidence>
<dbReference type="Pfam" id="PF01753">
    <property type="entry name" value="zf-MYND"/>
    <property type="match status" value="1"/>
</dbReference>
<dbReference type="RefSeq" id="XP_663602.1">
    <property type="nucleotide sequence ID" value="XM_658510.1"/>
</dbReference>
<evidence type="ECO:0000256" key="2">
    <source>
        <dbReference type="ARBA" id="ARBA00022771"/>
    </source>
</evidence>
<dbReference type="STRING" id="227321.Q5B0D2"/>
<gene>
    <name evidence="10" type="ORF">ANIA_05998</name>
</gene>
<evidence type="ECO:0000259" key="7">
    <source>
        <dbReference type="PROSITE" id="PS50280"/>
    </source>
</evidence>
<keyword evidence="6" id="KW-0349">Heme</keyword>
<dbReference type="PROSITE" id="PS51007">
    <property type="entry name" value="CYTC"/>
    <property type="match status" value="1"/>
</dbReference>
<protein>
    <submittedName>
        <fullName evidence="10">SET and MYND domain protein, putative (AFU_orthologue AFUA_2G10080)</fullName>
    </submittedName>
</protein>
<dbReference type="PROSITE" id="PS50865">
    <property type="entry name" value="ZF_MYND_2"/>
    <property type="match status" value="1"/>
</dbReference>
<evidence type="ECO:0000256" key="5">
    <source>
        <dbReference type="PROSITE-ProRule" id="PRU00134"/>
    </source>
</evidence>